<accession>A0A545U682</accession>
<gene>
    <name evidence="6" type="ORF">FLL46_21530</name>
</gene>
<keyword evidence="3 4" id="KW-0067">ATP-binding</keyword>
<reference evidence="6 7" key="1">
    <citation type="submission" date="2019-07" db="EMBL/GenBank/DDBJ databases">
        <title>Draft genome for Aliikangiella sp. M105.</title>
        <authorList>
            <person name="Wang G."/>
        </authorList>
    </citation>
    <scope>NUCLEOTIDE SEQUENCE [LARGE SCALE GENOMIC DNA]</scope>
    <source>
        <strain evidence="6 7">M105</strain>
    </source>
</reference>
<evidence type="ECO:0000256" key="2">
    <source>
        <dbReference type="ARBA" id="ARBA00022741"/>
    </source>
</evidence>
<evidence type="ECO:0000256" key="3">
    <source>
        <dbReference type="ARBA" id="ARBA00022840"/>
    </source>
</evidence>
<dbReference type="GO" id="GO:0016874">
    <property type="term" value="F:ligase activity"/>
    <property type="evidence" value="ECO:0007669"/>
    <property type="project" value="UniProtKB-KW"/>
</dbReference>
<dbReference type="OrthoDB" id="24041at2"/>
<feature type="domain" description="ATP-grasp" evidence="5">
    <location>
        <begin position="119"/>
        <end position="311"/>
    </location>
</feature>
<evidence type="ECO:0000313" key="6">
    <source>
        <dbReference type="EMBL" id="TQV84977.1"/>
    </source>
</evidence>
<dbReference type="EMBL" id="VIKS01000013">
    <property type="protein sequence ID" value="TQV84977.1"/>
    <property type="molecule type" value="Genomic_DNA"/>
</dbReference>
<dbReference type="GO" id="GO:0005524">
    <property type="term" value="F:ATP binding"/>
    <property type="evidence" value="ECO:0007669"/>
    <property type="project" value="UniProtKB-UniRule"/>
</dbReference>
<dbReference type="GO" id="GO:0046872">
    <property type="term" value="F:metal ion binding"/>
    <property type="evidence" value="ECO:0007669"/>
    <property type="project" value="InterPro"/>
</dbReference>
<dbReference type="PANTHER" id="PTHR43585">
    <property type="entry name" value="FUMIPYRROLE BIOSYNTHESIS PROTEIN C"/>
    <property type="match status" value="1"/>
</dbReference>
<dbReference type="Gene3D" id="3.30.470.20">
    <property type="entry name" value="ATP-grasp fold, B domain"/>
    <property type="match status" value="1"/>
</dbReference>
<name>A0A545U682_9GAMM</name>
<keyword evidence="7" id="KW-1185">Reference proteome</keyword>
<evidence type="ECO:0000256" key="4">
    <source>
        <dbReference type="PROSITE-ProRule" id="PRU00409"/>
    </source>
</evidence>
<sequence>MKTIVFIETNFSGLDTFKYCSERGYKSVLITDSFDRFKHWFPESCLYKLEHADQVIEVKNSDDIDELTKAIETEVGQVDAVLTFAEIRTKVTATLAQRLGLAGSNIEAINIAQDKFRFRKVIEEKGVEKVSCIKVSAITELVDIKDTLSYPCFLKPVQGHSSLGATVCNSQDDVNDIVAKFSQIDEEWISSAFVVEDFLQGDLVSVEILTTSEGHHQVVGVSDRDVIKDSVETGASFPLDNDIREIVEKKACDALDAIGYDFGPSHVELILTQQGPRLVEVNSRVGGSGHSVMMDLATSRSIVGDCVELCLGNIKEEGRLYPHVKGAAWKCFVSDSAGTIDKMPSVDEIKALEGVEEVWLHHGVGEKIESIDSNFSWILQVMCTGKNQFDAKNNAASAVNFVADNTVIQ</sequence>
<dbReference type="RefSeq" id="WP_142933594.1">
    <property type="nucleotide sequence ID" value="NZ_ML660169.1"/>
</dbReference>
<evidence type="ECO:0000313" key="7">
    <source>
        <dbReference type="Proteomes" id="UP000315439"/>
    </source>
</evidence>
<keyword evidence="2 4" id="KW-0547">Nucleotide-binding</keyword>
<dbReference type="InterPro" id="IPR052032">
    <property type="entry name" value="ATP-dep_AA_Ligase"/>
</dbReference>
<dbReference type="Pfam" id="PF18603">
    <property type="entry name" value="LAL_C2"/>
    <property type="match status" value="1"/>
</dbReference>
<comment type="caution">
    <text evidence="6">The sequence shown here is derived from an EMBL/GenBank/DDBJ whole genome shotgun (WGS) entry which is preliminary data.</text>
</comment>
<dbReference type="SUPFAM" id="SSF56059">
    <property type="entry name" value="Glutathione synthetase ATP-binding domain-like"/>
    <property type="match status" value="1"/>
</dbReference>
<dbReference type="Pfam" id="PF13535">
    <property type="entry name" value="ATP-grasp_4"/>
    <property type="match status" value="1"/>
</dbReference>
<dbReference type="PANTHER" id="PTHR43585:SF2">
    <property type="entry name" value="ATP-GRASP ENZYME FSQD"/>
    <property type="match status" value="1"/>
</dbReference>
<dbReference type="InterPro" id="IPR011761">
    <property type="entry name" value="ATP-grasp"/>
</dbReference>
<dbReference type="InterPro" id="IPR040570">
    <property type="entry name" value="LAL_C2"/>
</dbReference>
<dbReference type="AlphaFoldDB" id="A0A545U682"/>
<organism evidence="6 7">
    <name type="scientific">Aliikangiella coralliicola</name>
    <dbReference type="NCBI Taxonomy" id="2592383"/>
    <lineage>
        <taxon>Bacteria</taxon>
        <taxon>Pseudomonadati</taxon>
        <taxon>Pseudomonadota</taxon>
        <taxon>Gammaproteobacteria</taxon>
        <taxon>Oceanospirillales</taxon>
        <taxon>Pleioneaceae</taxon>
        <taxon>Aliikangiella</taxon>
    </lineage>
</organism>
<evidence type="ECO:0000259" key="5">
    <source>
        <dbReference type="PROSITE" id="PS50975"/>
    </source>
</evidence>
<protein>
    <submittedName>
        <fullName evidence="6">ATP-grasp domain-containing protein</fullName>
    </submittedName>
</protein>
<evidence type="ECO:0000256" key="1">
    <source>
        <dbReference type="ARBA" id="ARBA00022598"/>
    </source>
</evidence>
<dbReference type="PROSITE" id="PS50975">
    <property type="entry name" value="ATP_GRASP"/>
    <property type="match status" value="1"/>
</dbReference>
<keyword evidence="1" id="KW-0436">Ligase</keyword>
<proteinExistence type="predicted"/>
<dbReference type="Proteomes" id="UP000315439">
    <property type="component" value="Unassembled WGS sequence"/>
</dbReference>
<dbReference type="Gene3D" id="3.40.50.20">
    <property type="match status" value="1"/>
</dbReference>